<dbReference type="InterPro" id="IPR003656">
    <property type="entry name" value="Znf_BED"/>
</dbReference>
<dbReference type="PROSITE" id="PS50808">
    <property type="entry name" value="ZF_BED"/>
    <property type="match status" value="1"/>
</dbReference>
<name>A0A1R3ITF0_9ROSI</name>
<accession>A0A1R3ITF0</accession>
<evidence type="ECO:0000256" key="3">
    <source>
        <dbReference type="ARBA" id="ARBA00022833"/>
    </source>
</evidence>
<proteinExistence type="predicted"/>
<evidence type="ECO:0000256" key="4">
    <source>
        <dbReference type="PROSITE-ProRule" id="PRU00027"/>
    </source>
</evidence>
<evidence type="ECO:0000313" key="7">
    <source>
        <dbReference type="EMBL" id="OMO85853.1"/>
    </source>
</evidence>
<keyword evidence="1" id="KW-0479">Metal-binding</keyword>
<feature type="domain" description="BED-type" evidence="6">
    <location>
        <begin position="44"/>
        <end position="88"/>
    </location>
</feature>
<reference evidence="8" key="1">
    <citation type="submission" date="2013-09" db="EMBL/GenBank/DDBJ databases">
        <title>Corchorus olitorius genome sequencing.</title>
        <authorList>
            <person name="Alam M."/>
            <person name="Haque M.S."/>
            <person name="Islam M.S."/>
            <person name="Emdad E.M."/>
            <person name="Islam M.M."/>
            <person name="Ahmed B."/>
            <person name="Halim A."/>
            <person name="Hossen Q.M.M."/>
            <person name="Hossain M.Z."/>
            <person name="Ahmed R."/>
            <person name="Khan M.M."/>
            <person name="Islam R."/>
            <person name="Rashid M.M."/>
            <person name="Khan S.A."/>
            <person name="Rahman M.S."/>
            <person name="Alam M."/>
            <person name="Yahiya A.S."/>
            <person name="Khan M.S."/>
            <person name="Azam M.S."/>
            <person name="Haque T."/>
            <person name="Lashkar M.Z.H."/>
            <person name="Akhand A.I."/>
            <person name="Morshed G."/>
            <person name="Roy S."/>
            <person name="Uddin K.S."/>
            <person name="Rabeya T."/>
            <person name="Hossain A.S."/>
            <person name="Chowdhury A."/>
            <person name="Snigdha A.R."/>
            <person name="Mortoza M.S."/>
            <person name="Matin S.A."/>
            <person name="Hoque S.M.E."/>
            <person name="Islam M.K."/>
            <person name="Roy D.K."/>
            <person name="Haider R."/>
            <person name="Moosa M.M."/>
            <person name="Elias S.M."/>
            <person name="Hasan A.M."/>
            <person name="Jahan S."/>
            <person name="Shafiuddin M."/>
            <person name="Mahmood N."/>
            <person name="Shommy N.S."/>
        </authorList>
    </citation>
    <scope>NUCLEOTIDE SEQUENCE [LARGE SCALE GENOMIC DNA]</scope>
    <source>
        <strain evidence="8">cv. O-4</strain>
    </source>
</reference>
<dbReference type="EMBL" id="AWUE01017658">
    <property type="protein sequence ID" value="OMO85853.1"/>
    <property type="molecule type" value="Genomic_DNA"/>
</dbReference>
<dbReference type="AlphaFoldDB" id="A0A1R3ITF0"/>
<evidence type="ECO:0000256" key="5">
    <source>
        <dbReference type="SAM" id="MobiDB-lite"/>
    </source>
</evidence>
<dbReference type="SMART" id="SM00614">
    <property type="entry name" value="ZnF_BED"/>
    <property type="match status" value="1"/>
</dbReference>
<protein>
    <submittedName>
        <fullName evidence="7">Zinc finger, BED-type</fullName>
    </submittedName>
</protein>
<dbReference type="Proteomes" id="UP000187203">
    <property type="component" value="Unassembled WGS sequence"/>
</dbReference>
<dbReference type="InterPro" id="IPR036236">
    <property type="entry name" value="Znf_C2H2_sf"/>
</dbReference>
<dbReference type="SUPFAM" id="SSF57667">
    <property type="entry name" value="beta-beta-alpha zinc fingers"/>
    <property type="match status" value="1"/>
</dbReference>
<dbReference type="PANTHER" id="PTHR34396">
    <property type="entry name" value="OS03G0264950 PROTEIN-RELATED"/>
    <property type="match status" value="1"/>
</dbReference>
<feature type="region of interest" description="Disordered" evidence="5">
    <location>
        <begin position="1"/>
        <end position="42"/>
    </location>
</feature>
<dbReference type="InterPro" id="IPR053031">
    <property type="entry name" value="Cuticle_assoc_protein"/>
</dbReference>
<dbReference type="GO" id="GO:1990837">
    <property type="term" value="F:sequence-specific double-stranded DNA binding"/>
    <property type="evidence" value="ECO:0007669"/>
    <property type="project" value="TreeGrafter"/>
</dbReference>
<dbReference type="GO" id="GO:0008270">
    <property type="term" value="F:zinc ion binding"/>
    <property type="evidence" value="ECO:0007669"/>
    <property type="project" value="UniProtKB-KW"/>
</dbReference>
<gene>
    <name evidence="7" type="ORF">COLO4_21412</name>
</gene>
<dbReference type="GO" id="GO:0005634">
    <property type="term" value="C:nucleus"/>
    <property type="evidence" value="ECO:0007669"/>
    <property type="project" value="TreeGrafter"/>
</dbReference>
<evidence type="ECO:0000259" key="6">
    <source>
        <dbReference type="PROSITE" id="PS50808"/>
    </source>
</evidence>
<keyword evidence="8" id="KW-1185">Reference proteome</keyword>
<dbReference type="OrthoDB" id="1001213at2759"/>
<feature type="compositionally biased region" description="Acidic residues" evidence="5">
    <location>
        <begin position="1"/>
        <end position="10"/>
    </location>
</feature>
<dbReference type="PANTHER" id="PTHR34396:SF24">
    <property type="entry name" value="BED-TYPE DOMAIN-CONTAINING PROTEIN"/>
    <property type="match status" value="1"/>
</dbReference>
<evidence type="ECO:0000256" key="2">
    <source>
        <dbReference type="ARBA" id="ARBA00022771"/>
    </source>
</evidence>
<keyword evidence="2 4" id="KW-0863">Zinc-finger</keyword>
<organism evidence="7 8">
    <name type="scientific">Corchorus olitorius</name>
    <dbReference type="NCBI Taxonomy" id="93759"/>
    <lineage>
        <taxon>Eukaryota</taxon>
        <taxon>Viridiplantae</taxon>
        <taxon>Streptophyta</taxon>
        <taxon>Embryophyta</taxon>
        <taxon>Tracheophyta</taxon>
        <taxon>Spermatophyta</taxon>
        <taxon>Magnoliopsida</taxon>
        <taxon>eudicotyledons</taxon>
        <taxon>Gunneridae</taxon>
        <taxon>Pentapetalae</taxon>
        <taxon>rosids</taxon>
        <taxon>malvids</taxon>
        <taxon>Malvales</taxon>
        <taxon>Malvaceae</taxon>
        <taxon>Grewioideae</taxon>
        <taxon>Apeibeae</taxon>
        <taxon>Corchorus</taxon>
    </lineage>
</organism>
<feature type="compositionally biased region" description="Basic and acidic residues" evidence="5">
    <location>
        <begin position="16"/>
        <end position="38"/>
    </location>
</feature>
<sequence length="145" mass="16678">MPMDSNEENENVVNVEVEKAKDRDKKVAEEGEKEDAPFTKKSRKKTSHVWQEFIEIKEADGTEKVQCIHCKIKLYRHKEGTTTQYKRHSDTCIKLGGNFRQTTLSIAPQPGSSSMSCVQAWKLQTLNIKEFLELPRKPIVGQVMR</sequence>
<evidence type="ECO:0000256" key="1">
    <source>
        <dbReference type="ARBA" id="ARBA00022723"/>
    </source>
</evidence>
<evidence type="ECO:0000313" key="8">
    <source>
        <dbReference type="Proteomes" id="UP000187203"/>
    </source>
</evidence>
<keyword evidence="3" id="KW-0862">Zinc</keyword>
<dbReference type="GO" id="GO:0006357">
    <property type="term" value="P:regulation of transcription by RNA polymerase II"/>
    <property type="evidence" value="ECO:0007669"/>
    <property type="project" value="TreeGrafter"/>
</dbReference>
<comment type="caution">
    <text evidence="7">The sequence shown here is derived from an EMBL/GenBank/DDBJ whole genome shotgun (WGS) entry which is preliminary data.</text>
</comment>